<gene>
    <name evidence="1" type="ORF">EHV08_03080</name>
</gene>
<evidence type="ECO:0000313" key="1">
    <source>
        <dbReference type="EMBL" id="RUL58849.1"/>
    </source>
</evidence>
<proteinExistence type="predicted"/>
<comment type="caution">
    <text evidence="1">The sequence shown here is derived from an EMBL/GenBank/DDBJ whole genome shotgun (WGS) entry which is preliminary data.</text>
</comment>
<keyword evidence="2" id="KW-1185">Reference proteome</keyword>
<dbReference type="Proteomes" id="UP000278983">
    <property type="component" value="Unassembled WGS sequence"/>
</dbReference>
<reference evidence="1 2" key="1">
    <citation type="submission" date="2018-12" db="EMBL/GenBank/DDBJ databases">
        <title>Genome sequencing of Prevotella sp. KCOM 3155 (= JS262).</title>
        <authorList>
            <person name="Kook J.-K."/>
            <person name="Park S.-N."/>
            <person name="Lim Y.K."/>
        </authorList>
    </citation>
    <scope>NUCLEOTIDE SEQUENCE [LARGE SCALE GENOMIC DNA]</scope>
    <source>
        <strain evidence="1 2">KCOM 3155</strain>
    </source>
</reference>
<name>A0A432LJS2_9BACT</name>
<dbReference type="AlphaFoldDB" id="A0A432LJS2"/>
<dbReference type="OrthoDB" id="1496073at2"/>
<evidence type="ECO:0000313" key="2">
    <source>
        <dbReference type="Proteomes" id="UP000278983"/>
    </source>
</evidence>
<sequence>MKKTRFRAYQLGEKGSSFSYIVDDNFTLIEARFNATNAPSICHEMKITGASNLANLHITSWDKDHCSESELPAILEYLKPEKIQYPGYEPDTDCGKACKRMIEDYCTKQKKVGV</sequence>
<accession>A0A432LJS2</accession>
<organism evidence="1 2">
    <name type="scientific">Prevotella koreensis</name>
    <dbReference type="NCBI Taxonomy" id="2490854"/>
    <lineage>
        <taxon>Bacteria</taxon>
        <taxon>Pseudomonadati</taxon>
        <taxon>Bacteroidota</taxon>
        <taxon>Bacteroidia</taxon>
        <taxon>Bacteroidales</taxon>
        <taxon>Prevotellaceae</taxon>
        <taxon>Prevotella</taxon>
    </lineage>
</organism>
<dbReference type="RefSeq" id="WP_126677902.1">
    <property type="nucleotide sequence ID" value="NZ_RYYU01000001.1"/>
</dbReference>
<protein>
    <submittedName>
        <fullName evidence="1">Uncharacterized protein</fullName>
    </submittedName>
</protein>
<dbReference type="EMBL" id="RYYU01000001">
    <property type="protein sequence ID" value="RUL58849.1"/>
    <property type="molecule type" value="Genomic_DNA"/>
</dbReference>